<dbReference type="PANTHER" id="PTHR13459">
    <property type="entry name" value="E3 UBIQUITIN-PROTEIN LIGASE RNF220 ISOFORM X1"/>
    <property type="match status" value="1"/>
</dbReference>
<keyword evidence="1" id="KW-0479">Metal-binding</keyword>
<feature type="compositionally biased region" description="Basic residues" evidence="6">
    <location>
        <begin position="126"/>
        <end position="135"/>
    </location>
</feature>
<keyword evidence="9" id="KW-1185">Reference proteome</keyword>
<comment type="caution">
    <text evidence="8">The sequence shown here is derived from an EMBL/GenBank/DDBJ whole genome shotgun (WGS) entry which is preliminary data.</text>
</comment>
<dbReference type="Proteomes" id="UP001148786">
    <property type="component" value="Unassembled WGS sequence"/>
</dbReference>
<feature type="region of interest" description="Disordered" evidence="6">
    <location>
        <begin position="1"/>
        <end position="45"/>
    </location>
</feature>
<keyword evidence="4" id="KW-0862">Zinc</keyword>
<feature type="region of interest" description="Disordered" evidence="6">
    <location>
        <begin position="83"/>
        <end position="151"/>
    </location>
</feature>
<dbReference type="GO" id="GO:0061630">
    <property type="term" value="F:ubiquitin protein ligase activity"/>
    <property type="evidence" value="ECO:0007669"/>
    <property type="project" value="TreeGrafter"/>
</dbReference>
<dbReference type="GO" id="GO:0006281">
    <property type="term" value="P:DNA repair"/>
    <property type="evidence" value="ECO:0007669"/>
    <property type="project" value="UniProtKB-KW"/>
</dbReference>
<proteinExistence type="predicted"/>
<dbReference type="GO" id="GO:0016567">
    <property type="term" value="P:protein ubiquitination"/>
    <property type="evidence" value="ECO:0007669"/>
    <property type="project" value="TreeGrafter"/>
</dbReference>
<feature type="compositionally biased region" description="Polar residues" evidence="6">
    <location>
        <begin position="108"/>
        <end position="122"/>
    </location>
</feature>
<evidence type="ECO:0000256" key="5">
    <source>
        <dbReference type="ARBA" id="ARBA00023204"/>
    </source>
</evidence>
<gene>
    <name evidence="8" type="ORF">NLJ89_g1218</name>
</gene>
<keyword evidence="5" id="KW-0234">DNA repair</keyword>
<dbReference type="InterPro" id="IPR031824">
    <property type="entry name" value="RNF220_mid"/>
</dbReference>
<dbReference type="InterPro" id="IPR052443">
    <property type="entry name" value="E3_ubiq-ligase_RNF220-like"/>
</dbReference>
<keyword evidence="2" id="KW-0227">DNA damage</keyword>
<evidence type="ECO:0000256" key="2">
    <source>
        <dbReference type="ARBA" id="ARBA00022763"/>
    </source>
</evidence>
<evidence type="ECO:0000256" key="4">
    <source>
        <dbReference type="ARBA" id="ARBA00022833"/>
    </source>
</evidence>
<name>A0A9W8TFK7_9AGAR</name>
<evidence type="ECO:0000259" key="7">
    <source>
        <dbReference type="SMART" id="SM00734"/>
    </source>
</evidence>
<evidence type="ECO:0000313" key="8">
    <source>
        <dbReference type="EMBL" id="KAJ3516291.1"/>
    </source>
</evidence>
<evidence type="ECO:0000256" key="3">
    <source>
        <dbReference type="ARBA" id="ARBA00022771"/>
    </source>
</evidence>
<evidence type="ECO:0000256" key="6">
    <source>
        <dbReference type="SAM" id="MobiDB-lite"/>
    </source>
</evidence>
<dbReference type="SMART" id="SM00734">
    <property type="entry name" value="ZnF_Rad18"/>
    <property type="match status" value="1"/>
</dbReference>
<dbReference type="Pfam" id="PF15926">
    <property type="entry name" value="RNF220"/>
    <property type="match status" value="1"/>
</dbReference>
<reference evidence="8" key="1">
    <citation type="submission" date="2022-07" db="EMBL/GenBank/DDBJ databases">
        <title>Genome Sequence of Agrocybe chaxingu.</title>
        <authorList>
            <person name="Buettner E."/>
        </authorList>
    </citation>
    <scope>NUCLEOTIDE SEQUENCE</scope>
    <source>
        <strain evidence="8">MP-N11</strain>
    </source>
</reference>
<feature type="compositionally biased region" description="Basic residues" evidence="6">
    <location>
        <begin position="95"/>
        <end position="107"/>
    </location>
</feature>
<organism evidence="8 9">
    <name type="scientific">Agrocybe chaxingu</name>
    <dbReference type="NCBI Taxonomy" id="84603"/>
    <lineage>
        <taxon>Eukaryota</taxon>
        <taxon>Fungi</taxon>
        <taxon>Dikarya</taxon>
        <taxon>Basidiomycota</taxon>
        <taxon>Agaricomycotina</taxon>
        <taxon>Agaricomycetes</taxon>
        <taxon>Agaricomycetidae</taxon>
        <taxon>Agaricales</taxon>
        <taxon>Agaricineae</taxon>
        <taxon>Strophariaceae</taxon>
        <taxon>Agrocybe</taxon>
    </lineage>
</organism>
<dbReference type="AlphaFoldDB" id="A0A9W8TFK7"/>
<dbReference type="EMBL" id="JANKHO010000060">
    <property type="protein sequence ID" value="KAJ3516291.1"/>
    <property type="molecule type" value="Genomic_DNA"/>
</dbReference>
<dbReference type="OrthoDB" id="6270329at2759"/>
<evidence type="ECO:0000313" key="9">
    <source>
        <dbReference type="Proteomes" id="UP001148786"/>
    </source>
</evidence>
<evidence type="ECO:0000256" key="1">
    <source>
        <dbReference type="ARBA" id="ARBA00022723"/>
    </source>
</evidence>
<dbReference type="GO" id="GO:0003677">
    <property type="term" value="F:DNA binding"/>
    <property type="evidence" value="ECO:0007669"/>
    <property type="project" value="InterPro"/>
</dbReference>
<keyword evidence="3" id="KW-0863">Zinc-finger</keyword>
<dbReference type="GO" id="GO:0008270">
    <property type="term" value="F:zinc ion binding"/>
    <property type="evidence" value="ECO:0007669"/>
    <property type="project" value="UniProtKB-KW"/>
</dbReference>
<feature type="domain" description="UBZ4-type" evidence="7">
    <location>
        <begin position="161"/>
        <end position="186"/>
    </location>
</feature>
<protein>
    <recommendedName>
        <fullName evidence="7">UBZ4-type domain-containing protein</fullName>
    </recommendedName>
</protein>
<sequence>MTLTMKLKAKKRALKESGSNAALPTPLDDEPPHPTKRPKRAETRQCPVCDERIPLRLLAKHTELESERVEEVIRNVGSSEFAYDEIDDEPGPSSRTRRSAIKARKSMTTRPTNDTLDQSAKTIQAVKRHRKQRNSKLKEMAREDEEGNSWDSWSRKFTGEEIVCPVCSTTVRGDQDILDAHVDSCLAHEAQRQEETRQRDLQHRRPLQEAIWDDEDEGTYIGNVRGAGFYTRTHDENVDGEIDIDGDDQAIYGGVQFTEDDVVPVNDQRPTIDEGVEVEIEADEDDGAQEKQKTLHDLVAAATRTSKPLDGGQTRVKRAIGGTDMSKMDWAILAARRRGDKSALIAALEEKLTHLVATPHGFNV</sequence>
<accession>A0A9W8TFK7</accession>
<dbReference type="PANTHER" id="PTHR13459:SF1">
    <property type="entry name" value="E3 UBIQUITIN-PROTEIN LIGASE RNF220 ISOFORM X1"/>
    <property type="match status" value="1"/>
</dbReference>
<dbReference type="InterPro" id="IPR006642">
    <property type="entry name" value="Rad18_UBZ4"/>
</dbReference>